<sequence length="424" mass="46198">MREEVDRRHQRRDPGRGAAGAGAFQPADHLLRTGAGLLQPELYLWRPGFPRDAVGAAIDVAEGKGVGEIELADHLVHELVGQTVEWIDVFLHDPAALFRCLAGGDGFGGRSKLECRDHGRVPRCAGNGAVPGAGRQDLAHGFGVCRLERPCRAAGAAGRSRARYREAGYAAGSISRPRVRHVTSSIPATPLHDSAAPQVDDAIRSRRSVRAFLPRPVESSLISEILDLARWAASGSNTQPWKVAVLRGETLARVVEQVGIADRAAAADPAEAARHQAEYDYYPATWTEPYIGRRRQTGWGLYGLLGIGKGDKERMQEQHGRNFRFFDAPVGLIFTVDRIMGQGSLLDYGMFLQTVMLAARARGLHTCPQAAWNRYAGVIRPLIGAKPQDMVVCGMAMGYADPDDPVNGFQPPRIAAGEFVRWFE</sequence>
<dbReference type="InterPro" id="IPR000415">
    <property type="entry name" value="Nitroreductase-like"/>
</dbReference>
<feature type="region of interest" description="Disordered" evidence="6">
    <location>
        <begin position="1"/>
        <end position="24"/>
    </location>
</feature>
<dbReference type="Proteomes" id="UP000464787">
    <property type="component" value="Chromosome"/>
</dbReference>
<organism evidence="8 9">
    <name type="scientific">Xylophilus rhododendri</name>
    <dbReference type="NCBI Taxonomy" id="2697032"/>
    <lineage>
        <taxon>Bacteria</taxon>
        <taxon>Pseudomonadati</taxon>
        <taxon>Pseudomonadota</taxon>
        <taxon>Betaproteobacteria</taxon>
        <taxon>Burkholderiales</taxon>
        <taxon>Xylophilus</taxon>
    </lineage>
</organism>
<keyword evidence="5" id="KW-0560">Oxidoreductase</keyword>
<dbReference type="AlphaFoldDB" id="A0A857JA18"/>
<dbReference type="CDD" id="cd02136">
    <property type="entry name" value="PnbA_NfnB-like"/>
    <property type="match status" value="1"/>
</dbReference>
<evidence type="ECO:0000259" key="7">
    <source>
        <dbReference type="Pfam" id="PF00881"/>
    </source>
</evidence>
<evidence type="ECO:0000313" key="9">
    <source>
        <dbReference type="Proteomes" id="UP000464787"/>
    </source>
</evidence>
<dbReference type="GO" id="GO:0016491">
    <property type="term" value="F:oxidoreductase activity"/>
    <property type="evidence" value="ECO:0007669"/>
    <property type="project" value="UniProtKB-KW"/>
</dbReference>
<evidence type="ECO:0000256" key="2">
    <source>
        <dbReference type="ARBA" id="ARBA00007118"/>
    </source>
</evidence>
<dbReference type="PANTHER" id="PTHR43673">
    <property type="entry name" value="NAD(P)H NITROREDUCTASE YDGI-RELATED"/>
    <property type="match status" value="1"/>
</dbReference>
<evidence type="ECO:0000256" key="1">
    <source>
        <dbReference type="ARBA" id="ARBA00001917"/>
    </source>
</evidence>
<dbReference type="SUPFAM" id="SSF55469">
    <property type="entry name" value="FMN-dependent nitroreductase-like"/>
    <property type="match status" value="1"/>
</dbReference>
<dbReference type="Gene3D" id="3.40.109.10">
    <property type="entry name" value="NADH Oxidase"/>
    <property type="match status" value="1"/>
</dbReference>
<evidence type="ECO:0000256" key="4">
    <source>
        <dbReference type="ARBA" id="ARBA00022643"/>
    </source>
</evidence>
<dbReference type="EMBL" id="CP047650">
    <property type="protein sequence ID" value="QHI99832.1"/>
    <property type="molecule type" value="Genomic_DNA"/>
</dbReference>
<comment type="similarity">
    <text evidence="2">Belongs to the nitroreductase family.</text>
</comment>
<evidence type="ECO:0000256" key="6">
    <source>
        <dbReference type="SAM" id="MobiDB-lite"/>
    </source>
</evidence>
<accession>A0A857JA18</accession>
<feature type="domain" description="Nitroreductase" evidence="7">
    <location>
        <begin position="203"/>
        <end position="399"/>
    </location>
</feature>
<protein>
    <recommendedName>
        <fullName evidence="7">Nitroreductase domain-containing protein</fullName>
    </recommendedName>
</protein>
<keyword evidence="9" id="KW-1185">Reference proteome</keyword>
<dbReference type="PANTHER" id="PTHR43673:SF2">
    <property type="entry name" value="NITROREDUCTASE"/>
    <property type="match status" value="1"/>
</dbReference>
<evidence type="ECO:0000256" key="5">
    <source>
        <dbReference type="ARBA" id="ARBA00023002"/>
    </source>
</evidence>
<evidence type="ECO:0000313" key="8">
    <source>
        <dbReference type="EMBL" id="QHI99832.1"/>
    </source>
</evidence>
<name>A0A857JA18_9BURK</name>
<keyword evidence="3" id="KW-0285">Flavoprotein</keyword>
<reference evidence="8 9" key="1">
    <citation type="submission" date="2020-01" db="EMBL/GenBank/DDBJ databases">
        <title>Genome sequencing of strain KACC 21265.</title>
        <authorList>
            <person name="Heo J."/>
            <person name="Kim S.-J."/>
            <person name="Kim J.-S."/>
            <person name="Hong S.-B."/>
            <person name="Kwon S.-W."/>
        </authorList>
    </citation>
    <scope>NUCLEOTIDE SEQUENCE [LARGE SCALE GENOMIC DNA]</scope>
    <source>
        <strain evidence="8 9">KACC 21265</strain>
    </source>
</reference>
<dbReference type="InterPro" id="IPR029479">
    <property type="entry name" value="Nitroreductase"/>
</dbReference>
<proteinExistence type="inferred from homology"/>
<comment type="cofactor">
    <cofactor evidence="1">
        <name>FMN</name>
        <dbReference type="ChEBI" id="CHEBI:58210"/>
    </cofactor>
</comment>
<feature type="compositionally biased region" description="Basic and acidic residues" evidence="6">
    <location>
        <begin position="1"/>
        <end position="15"/>
    </location>
</feature>
<keyword evidence="4" id="KW-0288">FMN</keyword>
<gene>
    <name evidence="8" type="ORF">GT347_18710</name>
</gene>
<evidence type="ECO:0000256" key="3">
    <source>
        <dbReference type="ARBA" id="ARBA00022630"/>
    </source>
</evidence>
<dbReference type="Pfam" id="PF00881">
    <property type="entry name" value="Nitroreductase"/>
    <property type="match status" value="1"/>
</dbReference>
<dbReference type="KEGG" id="xyk:GT347_18710"/>